<feature type="transmembrane region" description="Helical" evidence="1">
    <location>
        <begin position="74"/>
        <end position="96"/>
    </location>
</feature>
<evidence type="ECO:0000313" key="2">
    <source>
        <dbReference type="EMBL" id="KPB02398.1"/>
    </source>
</evidence>
<keyword evidence="3" id="KW-1185">Reference proteome</keyword>
<evidence type="ECO:0000313" key="3">
    <source>
        <dbReference type="Proteomes" id="UP000038011"/>
    </source>
</evidence>
<feature type="transmembrane region" description="Helical" evidence="1">
    <location>
        <begin position="280"/>
        <end position="305"/>
    </location>
</feature>
<reference evidence="2 3" key="1">
    <citation type="submission" date="2015-01" db="EMBL/GenBank/DDBJ databases">
        <title>Ahrensia donghaiensis sp. nov., a novel dimethylsulphoniopropionate-cleavage bacterium isolated from seawater and emended descriptions of the genus Ahrensia and Ahrensia kielensis.</title>
        <authorList>
            <person name="Liu J."/>
        </authorList>
    </citation>
    <scope>NUCLEOTIDE SEQUENCE [LARGE SCALE GENOMIC DNA]</scope>
    <source>
        <strain evidence="2 3">LZD062</strain>
    </source>
</reference>
<feature type="transmembrane region" description="Helical" evidence="1">
    <location>
        <begin position="185"/>
        <end position="203"/>
    </location>
</feature>
<evidence type="ECO:0000256" key="1">
    <source>
        <dbReference type="SAM" id="Phobius"/>
    </source>
</evidence>
<proteinExistence type="predicted"/>
<evidence type="ECO:0008006" key="4">
    <source>
        <dbReference type="Google" id="ProtNLM"/>
    </source>
</evidence>
<feature type="transmembrane region" description="Helical" evidence="1">
    <location>
        <begin position="12"/>
        <end position="38"/>
    </location>
</feature>
<feature type="transmembrane region" description="Helical" evidence="1">
    <location>
        <begin position="224"/>
        <end position="242"/>
    </location>
</feature>
<organism evidence="2 3">
    <name type="scientific">Ahrensia marina</name>
    <dbReference type="NCBI Taxonomy" id="1514904"/>
    <lineage>
        <taxon>Bacteria</taxon>
        <taxon>Pseudomonadati</taxon>
        <taxon>Pseudomonadota</taxon>
        <taxon>Alphaproteobacteria</taxon>
        <taxon>Hyphomicrobiales</taxon>
        <taxon>Ahrensiaceae</taxon>
        <taxon>Ahrensia</taxon>
    </lineage>
</organism>
<keyword evidence="1" id="KW-1133">Transmembrane helix</keyword>
<feature type="transmembrane region" description="Helical" evidence="1">
    <location>
        <begin position="117"/>
        <end position="138"/>
    </location>
</feature>
<keyword evidence="1" id="KW-0812">Transmembrane</keyword>
<sequence length="320" mass="34155">MKINGQDILIGLIAGAATALLCLGVATGSGLSILLYLLSAVPIMVAGLGWSLAASIVATIVATVAVFVTANEMTALFVILTTALPAAASAYWMTLSRPADEMGGPKGKLVWFPLSDVLLRMGLMIGTAFIIIGIAINYGPELMKPVLDELVANLQMNNPNFSFSPEARNQFDAAILGMMPFMQPLMWTCIMVGNLYIALKITATSGQLKRPPEDFPTALRMPKISLIPLGIAALLSLIGGTLSLVASAILGGISAGFMLSGYAMFHAYTRGRAWRPFGMFILYFVTILTMLPPFLMFFVGLFSLARSMPISNPPHKDSNE</sequence>
<feature type="transmembrane region" description="Helical" evidence="1">
    <location>
        <begin position="45"/>
        <end position="68"/>
    </location>
</feature>
<keyword evidence="1" id="KW-0472">Membrane</keyword>
<dbReference type="AlphaFoldDB" id="A0A0N0VMF0"/>
<dbReference type="EMBL" id="JXMU01000003">
    <property type="protein sequence ID" value="KPB02398.1"/>
    <property type="molecule type" value="Genomic_DNA"/>
</dbReference>
<name>A0A0N0VMF0_9HYPH</name>
<gene>
    <name evidence="2" type="ORF">SU32_03895</name>
</gene>
<protein>
    <recommendedName>
        <fullName evidence="4">DUF2232 domain-containing protein</fullName>
    </recommendedName>
</protein>
<dbReference type="RefSeq" id="WP_053998026.1">
    <property type="nucleotide sequence ID" value="NZ_JXMU01000003.1"/>
</dbReference>
<feature type="transmembrane region" description="Helical" evidence="1">
    <location>
        <begin position="248"/>
        <end position="268"/>
    </location>
</feature>
<dbReference type="PATRIC" id="fig|1514904.3.peg.2492"/>
<dbReference type="OrthoDB" id="8454704at2"/>
<accession>A0A0N0VMF0</accession>
<comment type="caution">
    <text evidence="2">The sequence shown here is derived from an EMBL/GenBank/DDBJ whole genome shotgun (WGS) entry which is preliminary data.</text>
</comment>
<dbReference type="STRING" id="1514904.SU32_03895"/>
<dbReference type="Proteomes" id="UP000038011">
    <property type="component" value="Unassembled WGS sequence"/>
</dbReference>